<dbReference type="PANTHER" id="PTHR33050:SF7">
    <property type="entry name" value="RIBONUCLEASE H"/>
    <property type="match status" value="1"/>
</dbReference>
<accession>A0A0F7S901</accession>
<feature type="region of interest" description="Disordered" evidence="1">
    <location>
        <begin position="1"/>
        <end position="22"/>
    </location>
</feature>
<protein>
    <submittedName>
        <fullName evidence="2">Uncharacterized protein</fullName>
    </submittedName>
</protein>
<dbReference type="STRING" id="49012.A0A0F7S901"/>
<dbReference type="AlphaFoldDB" id="A0A0F7S901"/>
<feature type="compositionally biased region" description="Polar residues" evidence="1">
    <location>
        <begin position="1"/>
        <end position="10"/>
    </location>
</feature>
<gene>
    <name evidence="2" type="primary">SSCI24400.1</name>
</gene>
<dbReference type="EMBL" id="CCFA01001268">
    <property type="protein sequence ID" value="CDW97143.1"/>
    <property type="molecule type" value="Genomic_DNA"/>
</dbReference>
<dbReference type="Proteomes" id="UP000242770">
    <property type="component" value="Unassembled WGS sequence"/>
</dbReference>
<evidence type="ECO:0000256" key="1">
    <source>
        <dbReference type="SAM" id="MobiDB-lite"/>
    </source>
</evidence>
<evidence type="ECO:0000313" key="2">
    <source>
        <dbReference type="EMBL" id="CDW97143.1"/>
    </source>
</evidence>
<dbReference type="SUPFAM" id="SSF56672">
    <property type="entry name" value="DNA/RNA polymerases"/>
    <property type="match status" value="1"/>
</dbReference>
<evidence type="ECO:0000313" key="3">
    <source>
        <dbReference type="Proteomes" id="UP000242770"/>
    </source>
</evidence>
<feature type="compositionally biased region" description="Low complexity" evidence="1">
    <location>
        <begin position="13"/>
        <end position="22"/>
    </location>
</feature>
<dbReference type="InterPro" id="IPR043502">
    <property type="entry name" value="DNA/RNA_pol_sf"/>
</dbReference>
<reference evidence="3" key="1">
    <citation type="submission" date="2014-06" db="EMBL/GenBank/DDBJ databases">
        <authorList>
            <person name="Berkman P.J."/>
        </authorList>
    </citation>
    <scope>NUCLEOTIDE SEQUENCE [LARGE SCALE GENOMIC DNA]</scope>
</reference>
<sequence length="686" mass="74083">MPASSQSSATAHPLVPSSTPTPALPAPTASALVVTAALQVPPNFPADLAALLAPVAQPDFVSCSNLALSVGKLCQFFQDELSQVVQVVQSLSSMVTMTQSATTSSAPTPPPLQAQPPAVTLPLAPPTLPACSAQEEAPAVMVDSFKIIKAPTTASTNHQFFKSVPNFETFSCLWTIYSSIHASSLLDCNLLVGLGLFYIHIAEVTNIFPWSCVVNYIVAICTERFGQEVCYLWNSGKCNPVEQIFAILTSHSSSPAPASHSASTSSALSLYSDPSASQTNTVDAQHILSFYSSPPMPQFDIIGTIGVLSHHSSSSFPSTSLTSLNPLVVLLADLALAALSPLQSHLPPSRPNTTIVEPLFDPADQPACHSLMQALLATWESLLSTYPDCHFVSQLLGAIHHGICLGYSGPLHDSSQYTHVKNLPMDATSVGHIQAELTTCLQEHCIVKVDPESCNLVCSLVSTIPKLCSTKLHTIHHLSHPHLPQAHQLLSVNAGISQHFTTIRYASIASILSFVWAHPGTHFWKSDLTDAFCHMSTTTHPVEHYLDDFFGMVPVPDDPACPLHNLALICCMLGMQLAPNKTSWNETHLEILGIEINIICQMAGITNEQHQCILGSIDLLLTRCSAYLLDWQRIAGLLQFVSQVVPHTKAYLRCLYDASKATHHPLALQRIPQPAAAELHWWRVHV</sequence>
<dbReference type="PANTHER" id="PTHR33050">
    <property type="entry name" value="REVERSE TRANSCRIPTASE DOMAIN-CONTAINING PROTEIN"/>
    <property type="match status" value="1"/>
</dbReference>
<proteinExistence type="predicted"/>
<keyword evidence="3" id="KW-1185">Reference proteome</keyword>
<organism evidence="2 3">
    <name type="scientific">Sporisorium scitamineum</name>
    <dbReference type="NCBI Taxonomy" id="49012"/>
    <lineage>
        <taxon>Eukaryota</taxon>
        <taxon>Fungi</taxon>
        <taxon>Dikarya</taxon>
        <taxon>Basidiomycota</taxon>
        <taxon>Ustilaginomycotina</taxon>
        <taxon>Ustilaginomycetes</taxon>
        <taxon>Ustilaginales</taxon>
        <taxon>Ustilaginaceae</taxon>
        <taxon>Sporisorium</taxon>
    </lineage>
</organism>
<name>A0A0F7S901_9BASI</name>
<dbReference type="InterPro" id="IPR052055">
    <property type="entry name" value="Hepadnavirus_pol/RT"/>
</dbReference>